<dbReference type="EMBL" id="CM034389">
    <property type="protein sequence ID" value="KAJ0182867.1"/>
    <property type="molecule type" value="Genomic_DNA"/>
</dbReference>
<evidence type="ECO:0000313" key="1">
    <source>
        <dbReference type="EMBL" id="KAJ0182867.1"/>
    </source>
</evidence>
<evidence type="ECO:0000313" key="2">
    <source>
        <dbReference type="Proteomes" id="UP000824533"/>
    </source>
</evidence>
<sequence>MFAEARVDDYYAVVRKRAASLLCRIRASSNSLLKVLADRFDVPALNCCAGKCKSTSDTTFTERRSPLQDSSAPSTIGPAAEVTGPLICSTGWRPPLV</sequence>
<dbReference type="Proteomes" id="UP000824533">
    <property type="component" value="Linkage Group LG03"/>
</dbReference>
<name>A0ACC1DG62_9NEOP</name>
<protein>
    <submittedName>
        <fullName evidence="1">Uncharacterized protein</fullName>
    </submittedName>
</protein>
<comment type="caution">
    <text evidence="1">The sequence shown here is derived from an EMBL/GenBank/DDBJ whole genome shotgun (WGS) entry which is preliminary data.</text>
</comment>
<reference evidence="1 2" key="1">
    <citation type="journal article" date="2021" name="Front. Genet.">
        <title>Chromosome-Level Genome Assembly Reveals Significant Gene Expansion in the Toll and IMD Signaling Pathways of Dendrolimus kikuchii.</title>
        <authorList>
            <person name="Zhou J."/>
            <person name="Wu P."/>
            <person name="Xiong Z."/>
            <person name="Liu N."/>
            <person name="Zhao N."/>
            <person name="Ji M."/>
            <person name="Qiu Y."/>
            <person name="Yang B."/>
        </authorList>
    </citation>
    <scope>NUCLEOTIDE SEQUENCE [LARGE SCALE GENOMIC DNA]</scope>
    <source>
        <strain evidence="1">Ann1</strain>
    </source>
</reference>
<keyword evidence="2" id="KW-1185">Reference proteome</keyword>
<proteinExistence type="predicted"/>
<organism evidence="1 2">
    <name type="scientific">Dendrolimus kikuchii</name>
    <dbReference type="NCBI Taxonomy" id="765133"/>
    <lineage>
        <taxon>Eukaryota</taxon>
        <taxon>Metazoa</taxon>
        <taxon>Ecdysozoa</taxon>
        <taxon>Arthropoda</taxon>
        <taxon>Hexapoda</taxon>
        <taxon>Insecta</taxon>
        <taxon>Pterygota</taxon>
        <taxon>Neoptera</taxon>
        <taxon>Endopterygota</taxon>
        <taxon>Lepidoptera</taxon>
        <taxon>Glossata</taxon>
        <taxon>Ditrysia</taxon>
        <taxon>Bombycoidea</taxon>
        <taxon>Lasiocampidae</taxon>
        <taxon>Dendrolimus</taxon>
    </lineage>
</organism>
<accession>A0ACC1DG62</accession>
<gene>
    <name evidence="1" type="ORF">K1T71_002236</name>
</gene>